<dbReference type="OrthoDB" id="8064698at2759"/>
<proteinExistence type="predicted"/>
<evidence type="ECO:0000313" key="1">
    <source>
        <dbReference type="EMBL" id="RNA28781.1"/>
    </source>
</evidence>
<dbReference type="EMBL" id="REGN01002343">
    <property type="protein sequence ID" value="RNA28781.1"/>
    <property type="molecule type" value="Genomic_DNA"/>
</dbReference>
<dbReference type="Proteomes" id="UP000276133">
    <property type="component" value="Unassembled WGS sequence"/>
</dbReference>
<reference evidence="1 2" key="1">
    <citation type="journal article" date="2018" name="Sci. Rep.">
        <title>Genomic signatures of local adaptation to the degree of environmental predictability in rotifers.</title>
        <authorList>
            <person name="Franch-Gras L."/>
            <person name="Hahn C."/>
            <person name="Garcia-Roger E.M."/>
            <person name="Carmona M.J."/>
            <person name="Serra M."/>
            <person name="Gomez A."/>
        </authorList>
    </citation>
    <scope>NUCLEOTIDE SEQUENCE [LARGE SCALE GENOMIC DNA]</scope>
    <source>
        <strain evidence="1">HYR1</strain>
    </source>
</reference>
<dbReference type="AlphaFoldDB" id="A0A3M7RYZ1"/>
<accession>A0A3M7RYZ1</accession>
<gene>
    <name evidence="1" type="ORF">BpHYR1_048189</name>
</gene>
<name>A0A3M7RYZ1_BRAPC</name>
<sequence length="68" mass="7973">MLQHHRSDTWKTKFNKEKCLVMYFGANNSCYDLQIGGHMLAKTTKERDLGIIVTSDLKSSEQRQEPQW</sequence>
<protein>
    <recommendedName>
        <fullName evidence="3">RNA-directed DNA polymerase from mobile element jockey-like</fullName>
    </recommendedName>
</protein>
<organism evidence="1 2">
    <name type="scientific">Brachionus plicatilis</name>
    <name type="common">Marine rotifer</name>
    <name type="synonym">Brachionus muelleri</name>
    <dbReference type="NCBI Taxonomy" id="10195"/>
    <lineage>
        <taxon>Eukaryota</taxon>
        <taxon>Metazoa</taxon>
        <taxon>Spiralia</taxon>
        <taxon>Gnathifera</taxon>
        <taxon>Rotifera</taxon>
        <taxon>Eurotatoria</taxon>
        <taxon>Monogononta</taxon>
        <taxon>Pseudotrocha</taxon>
        <taxon>Ploima</taxon>
        <taxon>Brachionidae</taxon>
        <taxon>Brachionus</taxon>
    </lineage>
</organism>
<evidence type="ECO:0008006" key="3">
    <source>
        <dbReference type="Google" id="ProtNLM"/>
    </source>
</evidence>
<keyword evidence="2" id="KW-1185">Reference proteome</keyword>
<comment type="caution">
    <text evidence="1">The sequence shown here is derived from an EMBL/GenBank/DDBJ whole genome shotgun (WGS) entry which is preliminary data.</text>
</comment>
<evidence type="ECO:0000313" key="2">
    <source>
        <dbReference type="Proteomes" id="UP000276133"/>
    </source>
</evidence>